<dbReference type="Proteomes" id="UP000499080">
    <property type="component" value="Unassembled WGS sequence"/>
</dbReference>
<dbReference type="EMBL" id="BGPR01182838">
    <property type="protein sequence ID" value="GBM67892.1"/>
    <property type="molecule type" value="Genomic_DNA"/>
</dbReference>
<evidence type="ECO:0000313" key="2">
    <source>
        <dbReference type="Proteomes" id="UP000499080"/>
    </source>
</evidence>
<sequence length="108" mass="12134">MDEDGHSLSRPSPNFPTPSQALRAILPFLLCSWWVGDGYPPAGDAFTALHVSIYVQYLGHTLVYHTMGVMFHLLQITVQQILHKLVILSGELPQPRNPPPDPKPRPYH</sequence>
<comment type="caution">
    <text evidence="1">The sequence shown here is derived from an EMBL/GenBank/DDBJ whole genome shotgun (WGS) entry which is preliminary data.</text>
</comment>
<evidence type="ECO:0000313" key="1">
    <source>
        <dbReference type="EMBL" id="GBM67892.1"/>
    </source>
</evidence>
<organism evidence="1 2">
    <name type="scientific">Araneus ventricosus</name>
    <name type="common">Orbweaver spider</name>
    <name type="synonym">Epeira ventricosa</name>
    <dbReference type="NCBI Taxonomy" id="182803"/>
    <lineage>
        <taxon>Eukaryota</taxon>
        <taxon>Metazoa</taxon>
        <taxon>Ecdysozoa</taxon>
        <taxon>Arthropoda</taxon>
        <taxon>Chelicerata</taxon>
        <taxon>Arachnida</taxon>
        <taxon>Araneae</taxon>
        <taxon>Araneomorphae</taxon>
        <taxon>Entelegynae</taxon>
        <taxon>Araneoidea</taxon>
        <taxon>Araneidae</taxon>
        <taxon>Araneus</taxon>
    </lineage>
</organism>
<reference evidence="1 2" key="1">
    <citation type="journal article" date="2019" name="Sci. Rep.">
        <title>Orb-weaving spider Araneus ventricosus genome elucidates the spidroin gene catalogue.</title>
        <authorList>
            <person name="Kono N."/>
            <person name="Nakamura H."/>
            <person name="Ohtoshi R."/>
            <person name="Moran D.A.P."/>
            <person name="Shinohara A."/>
            <person name="Yoshida Y."/>
            <person name="Fujiwara M."/>
            <person name="Mori M."/>
            <person name="Tomita M."/>
            <person name="Arakawa K."/>
        </authorList>
    </citation>
    <scope>NUCLEOTIDE SEQUENCE [LARGE SCALE GENOMIC DNA]</scope>
</reference>
<gene>
    <name evidence="1" type="ORF">AVEN_67332_1</name>
</gene>
<keyword evidence="2" id="KW-1185">Reference proteome</keyword>
<name>A0A4Y2HRJ2_ARAVE</name>
<proteinExistence type="predicted"/>
<dbReference type="AlphaFoldDB" id="A0A4Y2HRJ2"/>
<protein>
    <submittedName>
        <fullName evidence="1">Uncharacterized protein</fullName>
    </submittedName>
</protein>
<accession>A0A4Y2HRJ2</accession>